<gene>
    <name evidence="2" type="ORF">SAMN05216387_102159</name>
</gene>
<sequence length="35" mass="3675">MKFNNDYGKGKRSLQEEGSGGSGAVSAHASQEEMS</sequence>
<proteinExistence type="predicted"/>
<dbReference type="AlphaFoldDB" id="A0A1H7IG96"/>
<evidence type="ECO:0000313" key="3">
    <source>
        <dbReference type="Proteomes" id="UP000198620"/>
    </source>
</evidence>
<dbReference type="Proteomes" id="UP000198620">
    <property type="component" value="Unassembled WGS sequence"/>
</dbReference>
<reference evidence="2 3" key="1">
    <citation type="submission" date="2016-10" db="EMBL/GenBank/DDBJ databases">
        <authorList>
            <person name="de Groot N.N."/>
        </authorList>
    </citation>
    <scope>NUCLEOTIDE SEQUENCE [LARGE SCALE GENOMIC DNA]</scope>
    <source>
        <strain evidence="2 3">Nv1</strain>
    </source>
</reference>
<dbReference type="EMBL" id="FOBH01000002">
    <property type="protein sequence ID" value="SEK61344.1"/>
    <property type="molecule type" value="Genomic_DNA"/>
</dbReference>
<evidence type="ECO:0000256" key="1">
    <source>
        <dbReference type="SAM" id="MobiDB-lite"/>
    </source>
</evidence>
<feature type="region of interest" description="Disordered" evidence="1">
    <location>
        <begin position="1"/>
        <end position="35"/>
    </location>
</feature>
<accession>A0A1H7IG96</accession>
<dbReference type="STRING" id="1233.SAMN05216387_102159"/>
<organism evidence="2 3">
    <name type="scientific">Nitrosovibrio tenuis</name>
    <dbReference type="NCBI Taxonomy" id="1233"/>
    <lineage>
        <taxon>Bacteria</taxon>
        <taxon>Pseudomonadati</taxon>
        <taxon>Pseudomonadota</taxon>
        <taxon>Betaproteobacteria</taxon>
        <taxon>Nitrosomonadales</taxon>
        <taxon>Nitrosomonadaceae</taxon>
        <taxon>Nitrosovibrio</taxon>
    </lineage>
</organism>
<name>A0A1H7IG96_9PROT</name>
<evidence type="ECO:0000313" key="2">
    <source>
        <dbReference type="EMBL" id="SEK61344.1"/>
    </source>
</evidence>
<protein>
    <submittedName>
        <fullName evidence="2">Uncharacterized protein</fullName>
    </submittedName>
</protein>
<keyword evidence="3" id="KW-1185">Reference proteome</keyword>